<comment type="caution">
    <text evidence="7">The sequence shown here is derived from an EMBL/GenBank/DDBJ whole genome shotgun (WGS) entry which is preliminary data.</text>
</comment>
<evidence type="ECO:0000256" key="5">
    <source>
        <dbReference type="ARBA" id="ARBA00023136"/>
    </source>
</evidence>
<dbReference type="EMBL" id="BHXQ01000003">
    <property type="protein sequence ID" value="GCC51517.1"/>
    <property type="molecule type" value="Genomic_DNA"/>
</dbReference>
<reference evidence="7 8" key="1">
    <citation type="submission" date="2018-11" db="EMBL/GenBank/DDBJ databases">
        <title>Chryseotalea sanarue gen. nov., sp., nov., a member of the family Cytophagaceae, isolated from a brackish lake in Hamamatsu Japan.</title>
        <authorList>
            <person name="Maejima Y."/>
            <person name="Iino T."/>
            <person name="Muraguchi Y."/>
            <person name="Fukuda K."/>
            <person name="Ohkuma M."/>
            <person name="Moriuchi R."/>
            <person name="Dohra H."/>
            <person name="Kimbara K."/>
            <person name="Shintani M."/>
        </authorList>
    </citation>
    <scope>NUCLEOTIDE SEQUENCE [LARGE SCALE GENOMIC DNA]</scope>
    <source>
        <strain evidence="7 8">Ys</strain>
    </source>
</reference>
<evidence type="ECO:0000256" key="4">
    <source>
        <dbReference type="ARBA" id="ARBA00022989"/>
    </source>
</evidence>
<evidence type="ECO:0000256" key="1">
    <source>
        <dbReference type="ARBA" id="ARBA00004651"/>
    </source>
</evidence>
<evidence type="ECO:0000313" key="8">
    <source>
        <dbReference type="Proteomes" id="UP000288227"/>
    </source>
</evidence>
<keyword evidence="4 6" id="KW-1133">Transmembrane helix</keyword>
<sequence length="208" mass="23300">MEIVLNGVISGVVLAFLIGPVFFTILQTSIERGFVSGAWVAAGVSLSDALYIMISYLGLYQFFENETSRLYLSYVGGGILLIFGLYYLFIKSRKLQEYHPEHIKSRSPLRLMAKGFLINGLSPMVLIFWIGTVGLATTEFGYVDDWQVATYFSAIVATVFATDLIKAKLADKLRMVMTRQTIRRLNIVLGIVLLFFGARLILYADKLV</sequence>
<evidence type="ECO:0000256" key="3">
    <source>
        <dbReference type="ARBA" id="ARBA00022692"/>
    </source>
</evidence>
<dbReference type="PANTHER" id="PTHR30086">
    <property type="entry name" value="ARGININE EXPORTER PROTEIN ARGO"/>
    <property type="match status" value="1"/>
</dbReference>
<evidence type="ECO:0000256" key="6">
    <source>
        <dbReference type="SAM" id="Phobius"/>
    </source>
</evidence>
<feature type="transmembrane region" description="Helical" evidence="6">
    <location>
        <begin position="38"/>
        <end position="59"/>
    </location>
</feature>
<feature type="transmembrane region" description="Helical" evidence="6">
    <location>
        <begin position="71"/>
        <end position="90"/>
    </location>
</feature>
<feature type="transmembrane region" description="Helical" evidence="6">
    <location>
        <begin position="148"/>
        <end position="165"/>
    </location>
</feature>
<dbReference type="RefSeq" id="WP_127122177.1">
    <property type="nucleotide sequence ID" value="NZ_BHXQ01000003.1"/>
</dbReference>
<feature type="transmembrane region" description="Helical" evidence="6">
    <location>
        <begin position="6"/>
        <end position="26"/>
    </location>
</feature>
<accession>A0A401U9F8</accession>
<dbReference type="Pfam" id="PF01810">
    <property type="entry name" value="LysE"/>
    <property type="match status" value="1"/>
</dbReference>
<proteinExistence type="predicted"/>
<protein>
    <submittedName>
        <fullName evidence="7">Lysine exporter protein LysE/YggA</fullName>
    </submittedName>
</protein>
<feature type="transmembrane region" description="Helical" evidence="6">
    <location>
        <begin position="185"/>
        <end position="204"/>
    </location>
</feature>
<feature type="transmembrane region" description="Helical" evidence="6">
    <location>
        <begin position="111"/>
        <end position="136"/>
    </location>
</feature>
<dbReference type="AlphaFoldDB" id="A0A401U9F8"/>
<name>A0A401U9F8_9BACT</name>
<evidence type="ECO:0000313" key="7">
    <source>
        <dbReference type="EMBL" id="GCC51517.1"/>
    </source>
</evidence>
<dbReference type="Proteomes" id="UP000288227">
    <property type="component" value="Unassembled WGS sequence"/>
</dbReference>
<dbReference type="InterPro" id="IPR001123">
    <property type="entry name" value="LeuE-type"/>
</dbReference>
<keyword evidence="3 6" id="KW-0812">Transmembrane</keyword>
<evidence type="ECO:0000256" key="2">
    <source>
        <dbReference type="ARBA" id="ARBA00022475"/>
    </source>
</evidence>
<dbReference type="GO" id="GO:0015171">
    <property type="term" value="F:amino acid transmembrane transporter activity"/>
    <property type="evidence" value="ECO:0007669"/>
    <property type="project" value="TreeGrafter"/>
</dbReference>
<keyword evidence="2" id="KW-1003">Cell membrane</keyword>
<keyword evidence="5 6" id="KW-0472">Membrane</keyword>
<gene>
    <name evidence="7" type="ORF">SanaruYs_17420</name>
</gene>
<keyword evidence="8" id="KW-1185">Reference proteome</keyword>
<organism evidence="7 8">
    <name type="scientific">Chryseotalea sanaruensis</name>
    <dbReference type="NCBI Taxonomy" id="2482724"/>
    <lineage>
        <taxon>Bacteria</taxon>
        <taxon>Pseudomonadati</taxon>
        <taxon>Bacteroidota</taxon>
        <taxon>Cytophagia</taxon>
        <taxon>Cytophagales</taxon>
        <taxon>Chryseotaleaceae</taxon>
        <taxon>Chryseotalea</taxon>
    </lineage>
</organism>
<dbReference type="PANTHER" id="PTHR30086:SF20">
    <property type="entry name" value="ARGININE EXPORTER PROTEIN ARGO-RELATED"/>
    <property type="match status" value="1"/>
</dbReference>
<dbReference type="OrthoDB" id="679767at2"/>
<dbReference type="GO" id="GO:0005886">
    <property type="term" value="C:plasma membrane"/>
    <property type="evidence" value="ECO:0007669"/>
    <property type="project" value="UniProtKB-SubCell"/>
</dbReference>
<comment type="subcellular location">
    <subcellularLocation>
        <location evidence="1">Cell membrane</location>
        <topology evidence="1">Multi-pass membrane protein</topology>
    </subcellularLocation>
</comment>